<dbReference type="Pfam" id="PF13476">
    <property type="entry name" value="AAA_23"/>
    <property type="match status" value="1"/>
</dbReference>
<keyword evidence="4" id="KW-1185">Reference proteome</keyword>
<dbReference type="SUPFAM" id="SSF52540">
    <property type="entry name" value="P-loop containing nucleoside triphosphate hydrolases"/>
    <property type="match status" value="2"/>
</dbReference>
<gene>
    <name evidence="3" type="ORF">AU255_09045</name>
</gene>
<dbReference type="RefSeq" id="WP_080522590.1">
    <property type="nucleotide sequence ID" value="NZ_LPUF01000001.1"/>
</dbReference>
<dbReference type="InterPro" id="IPR027417">
    <property type="entry name" value="P-loop_NTPase"/>
</dbReference>
<dbReference type="PANTHER" id="PTHR32114:SF2">
    <property type="entry name" value="ABC TRANSPORTER ABCH.3"/>
    <property type="match status" value="1"/>
</dbReference>
<dbReference type="InterPro" id="IPR038729">
    <property type="entry name" value="Rad50/SbcC_AAA"/>
</dbReference>
<dbReference type="SMART" id="SM00382">
    <property type="entry name" value="AAA"/>
    <property type="match status" value="1"/>
</dbReference>
<evidence type="ECO:0000259" key="2">
    <source>
        <dbReference type="SMART" id="SM00382"/>
    </source>
</evidence>
<dbReference type="EMBL" id="LPUF01000001">
    <property type="protein sequence ID" value="OQK17985.1"/>
    <property type="molecule type" value="Genomic_DNA"/>
</dbReference>
<accession>A0A1V8M8V5</accession>
<feature type="coiled-coil region" evidence="1">
    <location>
        <begin position="520"/>
        <end position="547"/>
    </location>
</feature>
<feature type="coiled-coil region" evidence="1">
    <location>
        <begin position="594"/>
        <end position="621"/>
    </location>
</feature>
<comment type="caution">
    <text evidence="3">The sequence shown here is derived from an EMBL/GenBank/DDBJ whole genome shotgun (WGS) entry which is preliminary data.</text>
</comment>
<keyword evidence="1" id="KW-0175">Coiled coil</keyword>
<reference evidence="3 4" key="1">
    <citation type="submission" date="2015-12" db="EMBL/GenBank/DDBJ databases">
        <authorList>
            <person name="Shamseldin A."/>
            <person name="Moawad H."/>
            <person name="Abd El-Rahim W.M."/>
            <person name="Sadowsky M.J."/>
        </authorList>
    </citation>
    <scope>NUCLEOTIDE SEQUENCE [LARGE SCALE GENOMIC DNA]</scope>
    <source>
        <strain evidence="3 4">WF1</strain>
    </source>
</reference>
<feature type="coiled-coil region" evidence="1">
    <location>
        <begin position="804"/>
        <end position="850"/>
    </location>
</feature>
<dbReference type="Proteomes" id="UP000191980">
    <property type="component" value="Unassembled WGS sequence"/>
</dbReference>
<dbReference type="InterPro" id="IPR003593">
    <property type="entry name" value="AAA+_ATPase"/>
</dbReference>
<evidence type="ECO:0000313" key="3">
    <source>
        <dbReference type="EMBL" id="OQK17985.1"/>
    </source>
</evidence>
<evidence type="ECO:0000256" key="1">
    <source>
        <dbReference type="SAM" id="Coils"/>
    </source>
</evidence>
<name>A0A1V8M8V5_9GAMM</name>
<feature type="coiled-coil region" evidence="1">
    <location>
        <begin position="904"/>
        <end position="989"/>
    </location>
</feature>
<evidence type="ECO:0000313" key="4">
    <source>
        <dbReference type="Proteomes" id="UP000191980"/>
    </source>
</evidence>
<organism evidence="3 4">
    <name type="scientific">Methyloprofundus sedimenti</name>
    <dbReference type="NCBI Taxonomy" id="1420851"/>
    <lineage>
        <taxon>Bacteria</taxon>
        <taxon>Pseudomonadati</taxon>
        <taxon>Pseudomonadota</taxon>
        <taxon>Gammaproteobacteria</taxon>
        <taxon>Methylococcales</taxon>
        <taxon>Methylococcaceae</taxon>
        <taxon>Methyloprofundus</taxon>
    </lineage>
</organism>
<dbReference type="Gene3D" id="3.40.50.300">
    <property type="entry name" value="P-loop containing nucleotide triphosphate hydrolases"/>
    <property type="match status" value="2"/>
</dbReference>
<dbReference type="Pfam" id="PF13558">
    <property type="entry name" value="SbcC_Walker_B"/>
    <property type="match status" value="1"/>
</dbReference>
<protein>
    <recommendedName>
        <fullName evidence="2">AAA+ ATPase domain-containing protein</fullName>
    </recommendedName>
</protein>
<proteinExistence type="predicted"/>
<sequence>MKILNVYFNNINSLAGENRIDFDKAPFVDAGVFAITGPNGSGKTSILDAISLALYGETFRFNKPAENVMTKNTAVCFAQVEFIVNGEKYRSSWQVKREDASPEGKIMAAQMQLMHVNGEDQIIEREAYKVLALNTEITGMDFRRFTRSIMLAQGDFAAFLNALDAERLDILERIISNDIYTDYKQQIHVLTKQAEQQLASLQVRLDEIDLMTDIQRETAELDLADQKLTFAELKQENTSLLQLQAGLQDLQKLEQNISQLERTQTEEQKKLVQAQADLVKIANATDVLAFKPGLDSVADKRVLIGQIHQQQATYQKDLQKIQDKLAVDGVDDSTLASLTRQDATLVQQKLSDLRAKTAQLKLDRQSEAALLNAIEAQLPDKQQTLSEVDSWLSDRKKDHILIENMPELGRLKNLRNLSVDIQKQLKTFNKLHKSSSYASTKNLKRLSVTEKEIASGKKSLEQLGHELEYIADGHSFEEFIALHQEQKERVANFVELFNLAKVHRSFVKKGFSKRYEHFDRAQLDKQLDAKNNQIESAQNIQQILEKAVYRERLTIKLAEDRTRLEYDTPCPLCGSLDHPYTRKSPAIYDSQKALNDQSATVKSLQNEARRIAQQLAAYMAVKDKNTEHAERINRVKTEWLTLCTRLNAVSDDFDITSFRAMNSRIKNEKQDLKEIAAVIKRFQAKKKEIAKMDVWVIKKQVQLERIQAKQKVLDESGQGRPQEIVNLEAELAKCMQEESTLTKLISTLLAELGEKLPGVGKEDGLYDLLSKRRQDYQSYSFRQKSLSDEVAQIMAKITASNELLHDLDQQFQALLAQIREQEIAQLYFAKLDLQSQLAGQEKSIAQLELELNQRLSALNVQLQQSNFQSLDEVQELIDLCVRKDEIQSLLLSLQESIVQYPAQIEALHRQLNAERENIATEETLESVVIKLRDKKVQMEIAQQEVNTLETSLQKQQQLQQENAQLIKHIEQQEISVQQMQEQQQKIDAEPENIFRRRVQTAVAEKLLVLTNSFLDKINGRYHVSSVPSELGLAIEIIDNKQQKSKRAVKSLSGGEAFVVSLAMALGLSEIANNGRAIDSLFIDEGFGNLDAETLYTVVTTLESLKAHGKTVGIISHVQGVKERIKAQIELIKEPNGMSRVIAQEY</sequence>
<dbReference type="OrthoDB" id="9795626at2"/>
<feature type="coiled-coil region" evidence="1">
    <location>
        <begin position="191"/>
        <end position="277"/>
    </location>
</feature>
<dbReference type="PANTHER" id="PTHR32114">
    <property type="entry name" value="ABC TRANSPORTER ABCH.3"/>
    <property type="match status" value="1"/>
</dbReference>
<dbReference type="STRING" id="1420851.AU255_09045"/>
<dbReference type="AlphaFoldDB" id="A0A1V8M8V5"/>
<feature type="domain" description="AAA+ ATPase" evidence="2">
    <location>
        <begin position="29"/>
        <end position="308"/>
    </location>
</feature>